<organism evidence="2 3">
    <name type="scientific">Massilia timonae</name>
    <dbReference type="NCBI Taxonomy" id="47229"/>
    <lineage>
        <taxon>Bacteria</taxon>
        <taxon>Pseudomonadati</taxon>
        <taxon>Pseudomonadota</taxon>
        <taxon>Betaproteobacteria</taxon>
        <taxon>Burkholderiales</taxon>
        <taxon>Oxalobacteraceae</taxon>
        <taxon>Telluria group</taxon>
        <taxon>Massilia</taxon>
    </lineage>
</organism>
<dbReference type="Proteomes" id="UP000180246">
    <property type="component" value="Unassembled WGS sequence"/>
</dbReference>
<evidence type="ECO:0000313" key="3">
    <source>
        <dbReference type="Proteomes" id="UP000180246"/>
    </source>
</evidence>
<keyword evidence="1" id="KW-0472">Membrane</keyword>
<proteinExistence type="predicted"/>
<sequence length="216" mass="23603">MNSPQKRTILYGLFRKIPILGTIVSILNTYAYRGDFQASKQFAGVPAYVKAFWRPFVAASALTSVTLHPWVQAAICDIHPFSVELSNFSSSPGALTVSIFPSVLGFGIGVYALVFAIPERLVRDLDEILSKSIENGTRKRGSVLVLNADLGYPLMVMVFALAIGVLQQALPKTPWLIIGGWFAFWYAIASTVEIIGVLFQLGDHAVLEKRGSKPEA</sequence>
<protein>
    <recommendedName>
        <fullName evidence="4">Transmembrane protein</fullName>
    </recommendedName>
</protein>
<name>A0A1S2N391_9BURK</name>
<dbReference type="EMBL" id="JRYB01000001">
    <property type="protein sequence ID" value="OIJ39555.1"/>
    <property type="molecule type" value="Genomic_DNA"/>
</dbReference>
<evidence type="ECO:0000313" key="2">
    <source>
        <dbReference type="EMBL" id="OIJ39555.1"/>
    </source>
</evidence>
<feature type="transmembrane region" description="Helical" evidence="1">
    <location>
        <begin position="143"/>
        <end position="166"/>
    </location>
</feature>
<keyword evidence="1" id="KW-1133">Transmembrane helix</keyword>
<gene>
    <name evidence="2" type="ORF">LO55_4302</name>
</gene>
<reference evidence="2 3" key="1">
    <citation type="submission" date="2014-10" db="EMBL/GenBank/DDBJ databases">
        <authorList>
            <person name="Seo M.-J."/>
            <person name="Seok Y.J."/>
            <person name="Cha I.-T."/>
        </authorList>
    </citation>
    <scope>NUCLEOTIDE SEQUENCE [LARGE SCALE GENOMIC DNA]</scope>
    <source>
        <strain evidence="2 3">NEU</strain>
    </source>
</reference>
<keyword evidence="1" id="KW-0812">Transmembrane</keyword>
<accession>A0A1S2N391</accession>
<evidence type="ECO:0008006" key="4">
    <source>
        <dbReference type="Google" id="ProtNLM"/>
    </source>
</evidence>
<comment type="caution">
    <text evidence="2">The sequence shown here is derived from an EMBL/GenBank/DDBJ whole genome shotgun (WGS) entry which is preliminary data.</text>
</comment>
<dbReference type="RefSeq" id="WP_143054591.1">
    <property type="nucleotide sequence ID" value="NZ_JRYB01000001.1"/>
</dbReference>
<evidence type="ECO:0000256" key="1">
    <source>
        <dbReference type="SAM" id="Phobius"/>
    </source>
</evidence>
<dbReference type="AlphaFoldDB" id="A0A1S2N391"/>
<feature type="transmembrane region" description="Helical" evidence="1">
    <location>
        <begin position="178"/>
        <end position="201"/>
    </location>
</feature>
<feature type="transmembrane region" description="Helical" evidence="1">
    <location>
        <begin position="12"/>
        <end position="32"/>
    </location>
</feature>
<feature type="transmembrane region" description="Helical" evidence="1">
    <location>
        <begin position="99"/>
        <end position="122"/>
    </location>
</feature>